<dbReference type="Proteomes" id="UP001054837">
    <property type="component" value="Unassembled WGS sequence"/>
</dbReference>
<dbReference type="EMBL" id="BPLQ01009159">
    <property type="protein sequence ID" value="GIY42138.1"/>
    <property type="molecule type" value="Genomic_DNA"/>
</dbReference>
<dbReference type="AlphaFoldDB" id="A0AAV4TDT4"/>
<comment type="caution">
    <text evidence="1">The sequence shown here is derived from an EMBL/GenBank/DDBJ whole genome shotgun (WGS) entry which is preliminary data.</text>
</comment>
<protein>
    <submittedName>
        <fullName evidence="1">Uncharacterized protein</fullName>
    </submittedName>
</protein>
<reference evidence="1 2" key="1">
    <citation type="submission" date="2021-06" db="EMBL/GenBank/DDBJ databases">
        <title>Caerostris darwini draft genome.</title>
        <authorList>
            <person name="Kono N."/>
            <person name="Arakawa K."/>
        </authorList>
    </citation>
    <scope>NUCLEOTIDE SEQUENCE [LARGE SCALE GENOMIC DNA]</scope>
</reference>
<proteinExistence type="predicted"/>
<sequence length="81" mass="9200">MLSCLAAFFSSHWRKEVGVFRQSRLTLRQEVRGETSYSSHRLQDGTGWVDLRLPLTTPREVLEMAGVVNGNCQGAFRFVVI</sequence>
<organism evidence="1 2">
    <name type="scientific">Caerostris darwini</name>
    <dbReference type="NCBI Taxonomy" id="1538125"/>
    <lineage>
        <taxon>Eukaryota</taxon>
        <taxon>Metazoa</taxon>
        <taxon>Ecdysozoa</taxon>
        <taxon>Arthropoda</taxon>
        <taxon>Chelicerata</taxon>
        <taxon>Arachnida</taxon>
        <taxon>Araneae</taxon>
        <taxon>Araneomorphae</taxon>
        <taxon>Entelegynae</taxon>
        <taxon>Araneoidea</taxon>
        <taxon>Araneidae</taxon>
        <taxon>Caerostris</taxon>
    </lineage>
</organism>
<name>A0AAV4TDT4_9ARAC</name>
<gene>
    <name evidence="1" type="ORF">CDAR_589081</name>
</gene>
<keyword evidence="2" id="KW-1185">Reference proteome</keyword>
<evidence type="ECO:0000313" key="1">
    <source>
        <dbReference type="EMBL" id="GIY42138.1"/>
    </source>
</evidence>
<evidence type="ECO:0000313" key="2">
    <source>
        <dbReference type="Proteomes" id="UP001054837"/>
    </source>
</evidence>
<accession>A0AAV4TDT4</accession>